<reference evidence="1 2" key="1">
    <citation type="submission" date="2019-03" db="EMBL/GenBank/DDBJ databases">
        <title>Single cell metagenomics reveals metabolic interactions within the superorganism composed of flagellate Streblomastix strix and complex community of Bacteroidetes bacteria on its surface.</title>
        <authorList>
            <person name="Treitli S.C."/>
            <person name="Kolisko M."/>
            <person name="Husnik F."/>
            <person name="Keeling P."/>
            <person name="Hampl V."/>
        </authorList>
    </citation>
    <scope>NUCLEOTIDE SEQUENCE [LARGE SCALE GENOMIC DNA]</scope>
    <source>
        <strain evidence="1">ST1C</strain>
    </source>
</reference>
<dbReference type="EMBL" id="SNRW01034575">
    <property type="protein sequence ID" value="KAA6355467.1"/>
    <property type="molecule type" value="Genomic_DNA"/>
</dbReference>
<proteinExistence type="predicted"/>
<evidence type="ECO:0000313" key="1">
    <source>
        <dbReference type="EMBL" id="KAA6355467.1"/>
    </source>
</evidence>
<comment type="caution">
    <text evidence="1">The sequence shown here is derived from an EMBL/GenBank/DDBJ whole genome shotgun (WGS) entry which is preliminary data.</text>
</comment>
<sequence length="100" mass="11751">MKLIIEEERRKPKVILPGQYKQYQNQDGPAFFYLSKNYHPTPISRPKDLNLSEEQWEQFDKDVREVPEAIIGLIVFATEQIIEQSKAQSKDNEGLMNELE</sequence>
<accession>A0A5J4TB52</accession>
<organism evidence="1 2">
    <name type="scientific">Streblomastix strix</name>
    <dbReference type="NCBI Taxonomy" id="222440"/>
    <lineage>
        <taxon>Eukaryota</taxon>
        <taxon>Metamonada</taxon>
        <taxon>Preaxostyla</taxon>
        <taxon>Oxymonadida</taxon>
        <taxon>Streblomastigidae</taxon>
        <taxon>Streblomastix</taxon>
    </lineage>
</organism>
<dbReference type="AlphaFoldDB" id="A0A5J4TB52"/>
<name>A0A5J4TB52_9EUKA</name>
<gene>
    <name evidence="1" type="ORF">EZS28_049007</name>
</gene>
<dbReference type="Proteomes" id="UP000324800">
    <property type="component" value="Unassembled WGS sequence"/>
</dbReference>
<evidence type="ECO:0000313" key="2">
    <source>
        <dbReference type="Proteomes" id="UP000324800"/>
    </source>
</evidence>
<protein>
    <submittedName>
        <fullName evidence="1">Uncharacterized protein</fullName>
    </submittedName>
</protein>